<keyword evidence="2" id="KW-1185">Reference proteome</keyword>
<evidence type="ECO:0000313" key="1">
    <source>
        <dbReference type="EMBL" id="KAK2144664.1"/>
    </source>
</evidence>
<comment type="caution">
    <text evidence="1">The sequence shown here is derived from an EMBL/GenBank/DDBJ whole genome shotgun (WGS) entry which is preliminary data.</text>
</comment>
<dbReference type="Proteomes" id="UP001209878">
    <property type="component" value="Unassembled WGS sequence"/>
</dbReference>
<dbReference type="EMBL" id="JAODUO010004142">
    <property type="protein sequence ID" value="KAK2144664.1"/>
    <property type="molecule type" value="Genomic_DNA"/>
</dbReference>
<evidence type="ECO:0000313" key="2">
    <source>
        <dbReference type="Proteomes" id="UP001209878"/>
    </source>
</evidence>
<protein>
    <submittedName>
        <fullName evidence="1">Uncharacterized protein</fullName>
    </submittedName>
</protein>
<proteinExistence type="predicted"/>
<gene>
    <name evidence="1" type="ORF">NP493_4153g00000</name>
</gene>
<reference evidence="1" key="1">
    <citation type="journal article" date="2023" name="Mol. Biol. Evol.">
        <title>Third-Generation Sequencing Reveals the Adaptive Role of the Epigenome in Three Deep-Sea Polychaetes.</title>
        <authorList>
            <person name="Perez M."/>
            <person name="Aroh O."/>
            <person name="Sun Y."/>
            <person name="Lan Y."/>
            <person name="Juniper S.K."/>
            <person name="Young C.R."/>
            <person name="Angers B."/>
            <person name="Qian P.Y."/>
        </authorList>
    </citation>
    <scope>NUCLEOTIDE SEQUENCE</scope>
    <source>
        <strain evidence="1">R07B-5</strain>
    </source>
</reference>
<dbReference type="AlphaFoldDB" id="A0AAD9J1K6"/>
<sequence length="88" mass="10210">MHFNPDKCFVMRLTHARNIKQFNYTLGNTKLQETDSHSYLGMCITKDLNWNKHIPQITASANRTLAFIRRNLHSCPINIKTSAYTTLV</sequence>
<accession>A0AAD9J1K6</accession>
<organism evidence="1 2">
    <name type="scientific">Ridgeia piscesae</name>
    <name type="common">Tubeworm</name>
    <dbReference type="NCBI Taxonomy" id="27915"/>
    <lineage>
        <taxon>Eukaryota</taxon>
        <taxon>Metazoa</taxon>
        <taxon>Spiralia</taxon>
        <taxon>Lophotrochozoa</taxon>
        <taxon>Annelida</taxon>
        <taxon>Polychaeta</taxon>
        <taxon>Sedentaria</taxon>
        <taxon>Canalipalpata</taxon>
        <taxon>Sabellida</taxon>
        <taxon>Siboglinidae</taxon>
        <taxon>Ridgeia</taxon>
    </lineage>
</organism>
<name>A0AAD9J1K6_RIDPI</name>